<evidence type="ECO:0000256" key="2">
    <source>
        <dbReference type="SAM" id="Phobius"/>
    </source>
</evidence>
<feature type="transmembrane region" description="Helical" evidence="2">
    <location>
        <begin position="35"/>
        <end position="53"/>
    </location>
</feature>
<keyword evidence="2" id="KW-1133">Transmembrane helix</keyword>
<evidence type="ECO:0000313" key="3">
    <source>
        <dbReference type="EMBL" id="GGU56877.1"/>
    </source>
</evidence>
<keyword evidence="2" id="KW-0812">Transmembrane</keyword>
<dbReference type="Proteomes" id="UP000636661">
    <property type="component" value="Unassembled WGS sequence"/>
</dbReference>
<evidence type="ECO:0000313" key="4">
    <source>
        <dbReference type="Proteomes" id="UP000636661"/>
    </source>
</evidence>
<protein>
    <submittedName>
        <fullName evidence="3">Uncharacterized protein</fullName>
    </submittedName>
</protein>
<comment type="caution">
    <text evidence="3">The sequence shown here is derived from an EMBL/GenBank/DDBJ whole genome shotgun (WGS) entry which is preliminary data.</text>
</comment>
<dbReference type="AlphaFoldDB" id="A0A918M771"/>
<gene>
    <name evidence="3" type="ORF">GCM10010274_52280</name>
</gene>
<keyword evidence="2" id="KW-0472">Membrane</keyword>
<dbReference type="EMBL" id="BMTP01000015">
    <property type="protein sequence ID" value="GGU56877.1"/>
    <property type="molecule type" value="Genomic_DNA"/>
</dbReference>
<proteinExistence type="predicted"/>
<organism evidence="3 4">
    <name type="scientific">Streptomyces lavendofoliae</name>
    <dbReference type="NCBI Taxonomy" id="67314"/>
    <lineage>
        <taxon>Bacteria</taxon>
        <taxon>Bacillati</taxon>
        <taxon>Actinomycetota</taxon>
        <taxon>Actinomycetes</taxon>
        <taxon>Kitasatosporales</taxon>
        <taxon>Streptomycetaceae</taxon>
        <taxon>Streptomyces</taxon>
    </lineage>
</organism>
<feature type="transmembrane region" description="Helical" evidence="2">
    <location>
        <begin position="59"/>
        <end position="80"/>
    </location>
</feature>
<name>A0A918M771_9ACTN</name>
<feature type="transmembrane region" description="Helical" evidence="2">
    <location>
        <begin position="134"/>
        <end position="154"/>
    </location>
</feature>
<feature type="compositionally biased region" description="Pro residues" evidence="1">
    <location>
        <begin position="235"/>
        <end position="266"/>
    </location>
</feature>
<accession>A0A918M771</accession>
<reference evidence="3" key="1">
    <citation type="journal article" date="2014" name="Int. J. Syst. Evol. Microbiol.">
        <title>Complete genome sequence of Corynebacterium casei LMG S-19264T (=DSM 44701T), isolated from a smear-ripened cheese.</title>
        <authorList>
            <consortium name="US DOE Joint Genome Institute (JGI-PGF)"/>
            <person name="Walter F."/>
            <person name="Albersmeier A."/>
            <person name="Kalinowski J."/>
            <person name="Ruckert C."/>
        </authorList>
    </citation>
    <scope>NUCLEOTIDE SEQUENCE</scope>
    <source>
        <strain evidence="3">JCM 4391</strain>
    </source>
</reference>
<feature type="region of interest" description="Disordered" evidence="1">
    <location>
        <begin position="156"/>
        <end position="275"/>
    </location>
</feature>
<sequence>MLVRMGESKRETVEKVYTRNTGTEGAREKRRRLDLNAAQVAGSAVAAVVAAKLAAKMGVYGTVLGAGVISVIATCGGSVLQHMFRSTGERVREVAVPVGRTRRGRRAEERPGLRREFGEATVYGTRVRGRKRSAIAAALVFVLAMAGITAYELMSGQDFSGGRGTTISGVVRGGDSGHRPATTPSPTHPEQRRGQSPDGSPEQHGDDHDPSRQPTPRPGGQDSGGDGDTGSATPAPDPADPTDPTPAPPPDPTAPAPTPTPTPPAAAPSADGPTG</sequence>
<reference evidence="3" key="2">
    <citation type="submission" date="2020-09" db="EMBL/GenBank/DDBJ databases">
        <authorList>
            <person name="Sun Q."/>
            <person name="Ohkuma M."/>
        </authorList>
    </citation>
    <scope>NUCLEOTIDE SEQUENCE</scope>
    <source>
        <strain evidence="3">JCM 4391</strain>
    </source>
</reference>
<feature type="compositionally biased region" description="Basic and acidic residues" evidence="1">
    <location>
        <begin position="189"/>
        <end position="211"/>
    </location>
</feature>
<evidence type="ECO:0000256" key="1">
    <source>
        <dbReference type="SAM" id="MobiDB-lite"/>
    </source>
</evidence>
<keyword evidence="4" id="KW-1185">Reference proteome</keyword>
<dbReference type="PRINTS" id="PR01217">
    <property type="entry name" value="PRICHEXTENSN"/>
</dbReference>